<evidence type="ECO:0000256" key="2">
    <source>
        <dbReference type="ARBA" id="ARBA00022630"/>
    </source>
</evidence>
<dbReference type="Pfam" id="PF01494">
    <property type="entry name" value="FAD_binding_3"/>
    <property type="match status" value="1"/>
</dbReference>
<keyword evidence="4" id="KW-0560">Oxidoreductase</keyword>
<comment type="similarity">
    <text evidence="1">Belongs to the paxM FAD-dependent monooxygenase family.</text>
</comment>
<keyword evidence="2" id="KW-0285">Flavoprotein</keyword>
<evidence type="ECO:0000256" key="5">
    <source>
        <dbReference type="ARBA" id="ARBA00023033"/>
    </source>
</evidence>
<dbReference type="OrthoDB" id="1047367at2759"/>
<feature type="domain" description="FAD-binding" evidence="6">
    <location>
        <begin position="14"/>
        <end position="362"/>
    </location>
</feature>
<protein>
    <submittedName>
        <fullName evidence="7">FAD/NAD(P)-binding domain-containing protein</fullName>
    </submittedName>
</protein>
<dbReference type="PANTHER" id="PTHR13789:SF147">
    <property type="entry name" value="PUTATIVE (AFU_ORTHOLOGUE AFUA_2G01950)-RELATED"/>
    <property type="match status" value="1"/>
</dbReference>
<dbReference type="InterPro" id="IPR036188">
    <property type="entry name" value="FAD/NAD-bd_sf"/>
</dbReference>
<dbReference type="PRINTS" id="PR00420">
    <property type="entry name" value="RNGMNOXGNASE"/>
</dbReference>
<evidence type="ECO:0000256" key="1">
    <source>
        <dbReference type="ARBA" id="ARBA00007992"/>
    </source>
</evidence>
<accession>A0A5C3N441</accession>
<dbReference type="PANTHER" id="PTHR13789">
    <property type="entry name" value="MONOOXYGENASE"/>
    <property type="match status" value="1"/>
</dbReference>
<dbReference type="GO" id="GO:0004497">
    <property type="term" value="F:monooxygenase activity"/>
    <property type="evidence" value="ECO:0007669"/>
    <property type="project" value="UniProtKB-KW"/>
</dbReference>
<dbReference type="Proteomes" id="UP000305948">
    <property type="component" value="Unassembled WGS sequence"/>
</dbReference>
<dbReference type="STRING" id="5364.A0A5C3N441"/>
<gene>
    <name evidence="7" type="ORF">OE88DRAFT_1628660</name>
</gene>
<keyword evidence="3" id="KW-0274">FAD</keyword>
<dbReference type="Gene3D" id="3.50.50.60">
    <property type="entry name" value="FAD/NAD(P)-binding domain"/>
    <property type="match status" value="1"/>
</dbReference>
<evidence type="ECO:0000259" key="6">
    <source>
        <dbReference type="Pfam" id="PF01494"/>
    </source>
</evidence>
<keyword evidence="8" id="KW-1185">Reference proteome</keyword>
<dbReference type="GO" id="GO:0071949">
    <property type="term" value="F:FAD binding"/>
    <property type="evidence" value="ECO:0007669"/>
    <property type="project" value="InterPro"/>
</dbReference>
<dbReference type="InterPro" id="IPR002938">
    <property type="entry name" value="FAD-bd"/>
</dbReference>
<dbReference type="EMBL" id="ML213510">
    <property type="protein sequence ID" value="TFK52013.1"/>
    <property type="molecule type" value="Genomic_DNA"/>
</dbReference>
<dbReference type="AlphaFoldDB" id="A0A5C3N441"/>
<evidence type="ECO:0000313" key="8">
    <source>
        <dbReference type="Proteomes" id="UP000305948"/>
    </source>
</evidence>
<keyword evidence="5" id="KW-0503">Monooxygenase</keyword>
<dbReference type="InterPro" id="IPR050493">
    <property type="entry name" value="FAD-dep_Monooxygenase_BioMet"/>
</dbReference>
<evidence type="ECO:0000256" key="3">
    <source>
        <dbReference type="ARBA" id="ARBA00022827"/>
    </source>
</evidence>
<reference evidence="7 8" key="1">
    <citation type="journal article" date="2019" name="Nat. Ecol. Evol.">
        <title>Megaphylogeny resolves global patterns of mushroom evolution.</title>
        <authorList>
            <person name="Varga T."/>
            <person name="Krizsan K."/>
            <person name="Foldi C."/>
            <person name="Dima B."/>
            <person name="Sanchez-Garcia M."/>
            <person name="Sanchez-Ramirez S."/>
            <person name="Szollosi G.J."/>
            <person name="Szarkandi J.G."/>
            <person name="Papp V."/>
            <person name="Albert L."/>
            <person name="Andreopoulos W."/>
            <person name="Angelini C."/>
            <person name="Antonin V."/>
            <person name="Barry K.W."/>
            <person name="Bougher N.L."/>
            <person name="Buchanan P."/>
            <person name="Buyck B."/>
            <person name="Bense V."/>
            <person name="Catcheside P."/>
            <person name="Chovatia M."/>
            <person name="Cooper J."/>
            <person name="Damon W."/>
            <person name="Desjardin D."/>
            <person name="Finy P."/>
            <person name="Geml J."/>
            <person name="Haridas S."/>
            <person name="Hughes K."/>
            <person name="Justo A."/>
            <person name="Karasinski D."/>
            <person name="Kautmanova I."/>
            <person name="Kiss B."/>
            <person name="Kocsube S."/>
            <person name="Kotiranta H."/>
            <person name="LaButti K.M."/>
            <person name="Lechner B.E."/>
            <person name="Liimatainen K."/>
            <person name="Lipzen A."/>
            <person name="Lukacs Z."/>
            <person name="Mihaltcheva S."/>
            <person name="Morgado L.N."/>
            <person name="Niskanen T."/>
            <person name="Noordeloos M.E."/>
            <person name="Ohm R.A."/>
            <person name="Ortiz-Santana B."/>
            <person name="Ovrebo C."/>
            <person name="Racz N."/>
            <person name="Riley R."/>
            <person name="Savchenko A."/>
            <person name="Shiryaev A."/>
            <person name="Soop K."/>
            <person name="Spirin V."/>
            <person name="Szebenyi C."/>
            <person name="Tomsovsky M."/>
            <person name="Tulloss R.E."/>
            <person name="Uehling J."/>
            <person name="Grigoriev I.V."/>
            <person name="Vagvolgyi C."/>
            <person name="Papp T."/>
            <person name="Martin F.M."/>
            <person name="Miettinen O."/>
            <person name="Hibbett D.S."/>
            <person name="Nagy L.G."/>
        </authorList>
    </citation>
    <scope>NUCLEOTIDE SEQUENCE [LARGE SCALE GENOMIC DNA]</scope>
    <source>
        <strain evidence="7 8">OMC1185</strain>
    </source>
</reference>
<organism evidence="7 8">
    <name type="scientific">Heliocybe sulcata</name>
    <dbReference type="NCBI Taxonomy" id="5364"/>
    <lineage>
        <taxon>Eukaryota</taxon>
        <taxon>Fungi</taxon>
        <taxon>Dikarya</taxon>
        <taxon>Basidiomycota</taxon>
        <taxon>Agaricomycotina</taxon>
        <taxon>Agaricomycetes</taxon>
        <taxon>Gloeophyllales</taxon>
        <taxon>Gloeophyllaceae</taxon>
        <taxon>Heliocybe</taxon>
    </lineage>
</organism>
<proteinExistence type="inferred from homology"/>
<evidence type="ECO:0000256" key="4">
    <source>
        <dbReference type="ARBA" id="ARBA00023002"/>
    </source>
</evidence>
<name>A0A5C3N441_9AGAM</name>
<dbReference type="SUPFAM" id="SSF51905">
    <property type="entry name" value="FAD/NAD(P)-binding domain"/>
    <property type="match status" value="1"/>
</dbReference>
<evidence type="ECO:0000313" key="7">
    <source>
        <dbReference type="EMBL" id="TFK52013.1"/>
    </source>
</evidence>
<sequence length="478" mass="53158">MSTNGKAGVSLRFVVVGAGIAGLAAAYRLRLAGHEVCVLEKRSGPAWGPHAVTCPPNMTRILDYWGLRPELEAIALKRTGIMFKHCETGRPIADYEYYDWIMRDLAADYLNAQHRDLYNILYELAMSVGVEIRFGATVVHVDPRTPTVSLSSGELVGADIIVGADGLDSLVRRCMEGASQEESSAPLFIAGAVLDKETMTDDAELRALLSSPMATLWLGQRKAMWGCPLPNGGGYSLKVALPPDGYNFVEEYDNECGADQLHIDFSSYESRLQKLIKRIKIFYPAIWKVRRPLDSLVHESKKVVLLGEAAHPIPPNMTHNTALAIEDAAVLSNLFSRIQTRGEVDQLVSAYHEIRYPRALDILHSEVANMCLVSGLEHPYQDRLTELQDRGRRMSTVEGIPDEAPSPEFIRRWDEMIRMFNHDANDSVDEWWHTWGSLMNRATEGGMAGAGEGLLPGRRTPVVRKASMILVQTDQTRD</sequence>